<dbReference type="OrthoDB" id="983143at2"/>
<reference evidence="2 3" key="1">
    <citation type="submission" date="2019-09" db="EMBL/GenBank/DDBJ databases">
        <title>Genomes of Cryomorphaceae.</title>
        <authorList>
            <person name="Bowman J.P."/>
        </authorList>
    </citation>
    <scope>NUCLEOTIDE SEQUENCE [LARGE SCALE GENOMIC DNA]</scope>
    <source>
        <strain evidence="2 3">KCTC 52047</strain>
    </source>
</reference>
<evidence type="ECO:0000256" key="1">
    <source>
        <dbReference type="SAM" id="Coils"/>
    </source>
</evidence>
<keyword evidence="3" id="KW-1185">Reference proteome</keyword>
<sequence length="580" mass="68055">MFRQVVIAVLLLIPSISIGQKIRCFLVDGTNNQPISYAHIVNETNNTGTISNMNGYFEIPVSSGSDSIVISFIGYSRFTGNAEELLNRDTLRLKRTSTKLREATILADDAVLIELIAEASKKEHNEELTGKTYLALQTKINNRKVEQFEGYYNGNFKGYDVDNLNLKAGRIGMRHFNNLYFVSLETSKAIYLNKLFEDDNYFPSSPFEYHKWLLRRNFSFSLSQRYKDENGHIVYVIDYEPKRNKKSSFSGTAWIDSTSMVLKKVNLNISKASTHPLIPLHKNNEIEQIDMRIAKTFESVNDRQFIKSIDFDYQLLYKNRKGRRYIVNTNAVLYAYDLDEQFNLPFFNFESQTNDFRKMSVIGYDTLFWTELRDFELSNQEEVEQFINDSAFINTITLFKPKENHAPHSALRKTGFFEHNYTKWNQKRILLKSKPDEIHEQDPYEPVILENLYQLTAQLYVDVTPVADSLSIRTATIFDPYKSFYKMKLDSKAMAFINMFFDLYEMQRIEMEKELEDVKEINEVERIYQKHSQIAEETTEEYMDDVNLGKDKEAMEKWNDRIVRNLNIDNLKLFDPYAEK</sequence>
<evidence type="ECO:0000313" key="3">
    <source>
        <dbReference type="Proteomes" id="UP000435357"/>
    </source>
</evidence>
<dbReference type="AlphaFoldDB" id="A0A6N6M4T3"/>
<organism evidence="2 3">
    <name type="scientific">Salibacter halophilus</name>
    <dbReference type="NCBI Taxonomy" id="1803916"/>
    <lineage>
        <taxon>Bacteria</taxon>
        <taxon>Pseudomonadati</taxon>
        <taxon>Bacteroidota</taxon>
        <taxon>Flavobacteriia</taxon>
        <taxon>Flavobacteriales</taxon>
        <taxon>Salibacteraceae</taxon>
        <taxon>Salibacter</taxon>
    </lineage>
</organism>
<dbReference type="InterPro" id="IPR008969">
    <property type="entry name" value="CarboxyPept-like_regulatory"/>
</dbReference>
<gene>
    <name evidence="2" type="ORF">F3059_13130</name>
</gene>
<dbReference type="EMBL" id="WACR01000013">
    <property type="protein sequence ID" value="KAB1062014.1"/>
    <property type="molecule type" value="Genomic_DNA"/>
</dbReference>
<feature type="coiled-coil region" evidence="1">
    <location>
        <begin position="501"/>
        <end position="541"/>
    </location>
</feature>
<evidence type="ECO:0000313" key="2">
    <source>
        <dbReference type="EMBL" id="KAB1062014.1"/>
    </source>
</evidence>
<comment type="caution">
    <text evidence="2">The sequence shown here is derived from an EMBL/GenBank/DDBJ whole genome shotgun (WGS) entry which is preliminary data.</text>
</comment>
<proteinExistence type="predicted"/>
<dbReference type="Proteomes" id="UP000435357">
    <property type="component" value="Unassembled WGS sequence"/>
</dbReference>
<dbReference type="RefSeq" id="WP_151170031.1">
    <property type="nucleotide sequence ID" value="NZ_WACR01000013.1"/>
</dbReference>
<keyword evidence="2" id="KW-0378">Hydrolase</keyword>
<protein>
    <submittedName>
        <fullName evidence="2">Carboxypeptidase-like regulatory domain-containing protein</fullName>
    </submittedName>
</protein>
<dbReference type="GO" id="GO:0004180">
    <property type="term" value="F:carboxypeptidase activity"/>
    <property type="evidence" value="ECO:0007669"/>
    <property type="project" value="UniProtKB-KW"/>
</dbReference>
<dbReference type="Pfam" id="PF13715">
    <property type="entry name" value="CarbopepD_reg_2"/>
    <property type="match status" value="1"/>
</dbReference>
<keyword evidence="1" id="KW-0175">Coiled coil</keyword>
<dbReference type="SUPFAM" id="SSF49464">
    <property type="entry name" value="Carboxypeptidase regulatory domain-like"/>
    <property type="match status" value="1"/>
</dbReference>
<accession>A0A6N6M4T3</accession>
<name>A0A6N6M4T3_9FLAO</name>
<keyword evidence="2" id="KW-0645">Protease</keyword>
<keyword evidence="2" id="KW-0121">Carboxypeptidase</keyword>